<keyword evidence="1" id="KW-0540">Nuclease</keyword>
<evidence type="ECO:0000313" key="1">
    <source>
        <dbReference type="EMBL" id="HHY25671.1"/>
    </source>
</evidence>
<comment type="caution">
    <text evidence="1">The sequence shown here is derived from an EMBL/GenBank/DDBJ whole genome shotgun (WGS) entry which is preliminary data.</text>
</comment>
<protein>
    <submittedName>
        <fullName evidence="1">Type I restriction endonuclease subunit R</fullName>
    </submittedName>
</protein>
<dbReference type="Proteomes" id="UP000553059">
    <property type="component" value="Unassembled WGS sequence"/>
</dbReference>
<dbReference type="GO" id="GO:0004519">
    <property type="term" value="F:endonuclease activity"/>
    <property type="evidence" value="ECO:0007669"/>
    <property type="project" value="UniProtKB-KW"/>
</dbReference>
<name>A0A7C6Z2L2_9FIRM</name>
<keyword evidence="1" id="KW-0255">Endonuclease</keyword>
<keyword evidence="1" id="KW-0378">Hydrolase</keyword>
<feature type="non-terminal residue" evidence="1">
    <location>
        <position position="1"/>
    </location>
</feature>
<accession>A0A7C6Z2L2</accession>
<sequence>EDAKIIIEPLDILNKDKMQEQLARLGSKEAKADAIQTRQIEVLESRRYDDPIMYMTFMERINKTIQEYLAERDSEKYLSSMEHIAEDYREGRSSVVYPEIIIGDGNAKAFYGAVCSGIKVSLGEVTGYNEDELGRLSLQIKSTIIEHAKRDWRDNVIVHRNIKKQLDDLLFDFMEDNNLNWSLDTIDIIIDEIMMVAKKGY</sequence>
<proteinExistence type="predicted"/>
<evidence type="ECO:0000313" key="2">
    <source>
        <dbReference type="Proteomes" id="UP000553059"/>
    </source>
</evidence>
<organism evidence="1 2">
    <name type="scientific">Desulfitobacterium dehalogenans</name>
    <dbReference type="NCBI Taxonomy" id="36854"/>
    <lineage>
        <taxon>Bacteria</taxon>
        <taxon>Bacillati</taxon>
        <taxon>Bacillota</taxon>
        <taxon>Clostridia</taxon>
        <taxon>Eubacteriales</taxon>
        <taxon>Desulfitobacteriaceae</taxon>
        <taxon>Desulfitobacterium</taxon>
    </lineage>
</organism>
<gene>
    <name evidence="1" type="ORF">GX523_02750</name>
</gene>
<dbReference type="EMBL" id="DUTF01000064">
    <property type="protein sequence ID" value="HHY25671.1"/>
    <property type="molecule type" value="Genomic_DNA"/>
</dbReference>
<reference evidence="1 2" key="1">
    <citation type="journal article" date="2020" name="Biotechnol. Biofuels">
        <title>New insights from the biogas microbiome by comprehensive genome-resolved metagenomics of nearly 1600 species originating from multiple anaerobic digesters.</title>
        <authorList>
            <person name="Campanaro S."/>
            <person name="Treu L."/>
            <person name="Rodriguez-R L.M."/>
            <person name="Kovalovszki A."/>
            <person name="Ziels R.M."/>
            <person name="Maus I."/>
            <person name="Zhu X."/>
            <person name="Kougias P.G."/>
            <person name="Basile A."/>
            <person name="Luo G."/>
            <person name="Schluter A."/>
            <person name="Konstantinidis K.T."/>
            <person name="Angelidaki I."/>
        </authorList>
    </citation>
    <scope>NUCLEOTIDE SEQUENCE [LARGE SCALE GENOMIC DNA]</scope>
    <source>
        <strain evidence="1">AS05jafATM_4</strain>
    </source>
</reference>
<dbReference type="AlphaFoldDB" id="A0A7C6Z2L2"/>